<name>A0A9X2L1M8_9BACT</name>
<evidence type="ECO:0000313" key="3">
    <source>
        <dbReference type="Proteomes" id="UP001139125"/>
    </source>
</evidence>
<sequence>MKKFNWGTGIVLAVTLFVIATLSVVSYLISLDFYLVSNDHYQEGVEYQQTIDKKQRAENLENPVVVLFDEPTVSIKLMFPKEILTDSLSGNVTFYRPNNPELDKRYKLNLDQEGRQSIPVGEFEEGRWKLTVEWQSDSLLYIEEKNIFI</sequence>
<proteinExistence type="predicted"/>
<feature type="transmembrane region" description="Helical" evidence="1">
    <location>
        <begin position="6"/>
        <end position="29"/>
    </location>
</feature>
<dbReference type="Proteomes" id="UP001139125">
    <property type="component" value="Unassembled WGS sequence"/>
</dbReference>
<dbReference type="Pfam" id="PF05751">
    <property type="entry name" value="FixH"/>
    <property type="match status" value="1"/>
</dbReference>
<dbReference type="InterPro" id="IPR008620">
    <property type="entry name" value="FixH"/>
</dbReference>
<evidence type="ECO:0000256" key="1">
    <source>
        <dbReference type="SAM" id="Phobius"/>
    </source>
</evidence>
<keyword evidence="1" id="KW-0812">Transmembrane</keyword>
<keyword evidence="3" id="KW-1185">Reference proteome</keyword>
<protein>
    <submittedName>
        <fullName evidence="2">FixH family protein</fullName>
    </submittedName>
</protein>
<keyword evidence="1" id="KW-0472">Membrane</keyword>
<keyword evidence="1" id="KW-1133">Transmembrane helix</keyword>
<comment type="caution">
    <text evidence="2">The sequence shown here is derived from an EMBL/GenBank/DDBJ whole genome shotgun (WGS) entry which is preliminary data.</text>
</comment>
<dbReference type="AlphaFoldDB" id="A0A9X2L1M8"/>
<dbReference type="EMBL" id="JANDBC010000001">
    <property type="protein sequence ID" value="MCP9290599.1"/>
    <property type="molecule type" value="Genomic_DNA"/>
</dbReference>
<organism evidence="2 3">
    <name type="scientific">Gracilimonas sediminicola</name>
    <dbReference type="NCBI Taxonomy" id="2952158"/>
    <lineage>
        <taxon>Bacteria</taxon>
        <taxon>Pseudomonadati</taxon>
        <taxon>Balneolota</taxon>
        <taxon>Balneolia</taxon>
        <taxon>Balneolales</taxon>
        <taxon>Balneolaceae</taxon>
        <taxon>Gracilimonas</taxon>
    </lineage>
</organism>
<dbReference type="RefSeq" id="WP_255132822.1">
    <property type="nucleotide sequence ID" value="NZ_JANDBC010000001.1"/>
</dbReference>
<reference evidence="2" key="1">
    <citation type="submission" date="2022-06" db="EMBL/GenBank/DDBJ databases">
        <title>Gracilimonas sp. CAU 1638 isolated from sea sediment.</title>
        <authorList>
            <person name="Kim W."/>
        </authorList>
    </citation>
    <scope>NUCLEOTIDE SEQUENCE</scope>
    <source>
        <strain evidence="2">CAU 1638</strain>
    </source>
</reference>
<evidence type="ECO:0000313" key="2">
    <source>
        <dbReference type="EMBL" id="MCP9290599.1"/>
    </source>
</evidence>
<accession>A0A9X2L1M8</accession>
<gene>
    <name evidence="2" type="ORF">NM125_03260</name>
</gene>